<protein>
    <submittedName>
        <fullName evidence="2">Uncharacterized protein</fullName>
    </submittedName>
</protein>
<dbReference type="Proteomes" id="UP000652761">
    <property type="component" value="Unassembled WGS sequence"/>
</dbReference>
<keyword evidence="3" id="KW-1185">Reference proteome</keyword>
<name>A0A843V023_COLES</name>
<comment type="caution">
    <text evidence="2">The sequence shown here is derived from an EMBL/GenBank/DDBJ whole genome shotgun (WGS) entry which is preliminary data.</text>
</comment>
<evidence type="ECO:0000313" key="3">
    <source>
        <dbReference type="Proteomes" id="UP000652761"/>
    </source>
</evidence>
<sequence length="345" mass="38458">MARDLVAKGFRSCCRRGGRAGAVWTSSALLIYLGLRAAMENSRSPLPAADLGKLVLLHDSNSGDPWSLLHSVTRIDFDQGVSFPSNPFRFPFVKNIKGPSWVYCRNADHDMSNSDRRAGLYDKMARDLEEHGAAFLRGGETSQSLSLSDLFSVNDGAITAVLKPANPPVRANVLYLGPEFAVPISEAVREIFLPYFDKGKMLSYQFLEIEVEAEAVRAVAIALCPLTIILDRVVISGSDPLVIRTRLRKALPRAPEKQLYDPVMLHTSFARLLGPPNIPLEEKTSSVDQLQFFHELVVRINERIHGFKASVSELWFVEEFDVLALALNGRTRTHRFNLDCLGHNR</sequence>
<evidence type="ECO:0000256" key="1">
    <source>
        <dbReference type="SAM" id="Phobius"/>
    </source>
</evidence>
<proteinExistence type="predicted"/>
<dbReference type="OrthoDB" id="119121at2759"/>
<dbReference type="PANTHER" id="PTHR37204:SF1">
    <property type="entry name" value="TRANSMEMBRANE PROTEIN"/>
    <property type="match status" value="1"/>
</dbReference>
<accession>A0A843V023</accession>
<keyword evidence="1" id="KW-0812">Transmembrane</keyword>
<dbReference type="PANTHER" id="PTHR37204">
    <property type="entry name" value="TRANSMEMBRANE PROTEIN"/>
    <property type="match status" value="1"/>
</dbReference>
<feature type="transmembrane region" description="Helical" evidence="1">
    <location>
        <begin position="21"/>
        <end position="39"/>
    </location>
</feature>
<reference evidence="2" key="1">
    <citation type="submission" date="2017-07" db="EMBL/GenBank/DDBJ databases">
        <title>Taro Niue Genome Assembly and Annotation.</title>
        <authorList>
            <person name="Atibalentja N."/>
            <person name="Keating K."/>
            <person name="Fields C.J."/>
        </authorList>
    </citation>
    <scope>NUCLEOTIDE SEQUENCE</scope>
    <source>
        <strain evidence="2">Niue_2</strain>
        <tissue evidence="2">Leaf</tissue>
    </source>
</reference>
<keyword evidence="1" id="KW-0472">Membrane</keyword>
<keyword evidence="1" id="KW-1133">Transmembrane helix</keyword>
<dbReference type="AlphaFoldDB" id="A0A843V023"/>
<gene>
    <name evidence="2" type="ORF">Taro_020939</name>
</gene>
<evidence type="ECO:0000313" key="2">
    <source>
        <dbReference type="EMBL" id="MQL88376.1"/>
    </source>
</evidence>
<dbReference type="EMBL" id="NMUH01001051">
    <property type="protein sequence ID" value="MQL88376.1"/>
    <property type="molecule type" value="Genomic_DNA"/>
</dbReference>
<organism evidence="2 3">
    <name type="scientific">Colocasia esculenta</name>
    <name type="common">Wild taro</name>
    <name type="synonym">Arum esculentum</name>
    <dbReference type="NCBI Taxonomy" id="4460"/>
    <lineage>
        <taxon>Eukaryota</taxon>
        <taxon>Viridiplantae</taxon>
        <taxon>Streptophyta</taxon>
        <taxon>Embryophyta</taxon>
        <taxon>Tracheophyta</taxon>
        <taxon>Spermatophyta</taxon>
        <taxon>Magnoliopsida</taxon>
        <taxon>Liliopsida</taxon>
        <taxon>Araceae</taxon>
        <taxon>Aroideae</taxon>
        <taxon>Colocasieae</taxon>
        <taxon>Colocasia</taxon>
    </lineage>
</organism>